<dbReference type="GO" id="GO:0047496">
    <property type="term" value="P:vesicle transport along microtubule"/>
    <property type="evidence" value="ECO:0007669"/>
    <property type="project" value="TreeGrafter"/>
</dbReference>
<keyword evidence="3" id="KW-0963">Cytoplasm</keyword>
<feature type="domain" description="NUDE" evidence="8">
    <location>
        <begin position="160"/>
        <end position="308"/>
    </location>
</feature>
<name>A0A1E3HA72_9TREE</name>
<feature type="region of interest" description="Disordered" evidence="7">
    <location>
        <begin position="64"/>
        <end position="88"/>
    </location>
</feature>
<dbReference type="GO" id="GO:0008017">
    <property type="term" value="F:microtubule binding"/>
    <property type="evidence" value="ECO:0007669"/>
    <property type="project" value="InterPro"/>
</dbReference>
<dbReference type="Gene3D" id="6.10.250.1080">
    <property type="match status" value="1"/>
</dbReference>
<comment type="subcellular location">
    <subcellularLocation>
        <location evidence="1">Cytoplasm</location>
        <location evidence="1">Cytoskeleton</location>
    </subcellularLocation>
</comment>
<keyword evidence="10" id="KW-1185">Reference proteome</keyword>
<feature type="compositionally biased region" description="Low complexity" evidence="7">
    <location>
        <begin position="295"/>
        <end position="307"/>
    </location>
</feature>
<feature type="compositionally biased region" description="Basic and acidic residues" evidence="7">
    <location>
        <begin position="124"/>
        <end position="133"/>
    </location>
</feature>
<feature type="compositionally biased region" description="Low complexity" evidence="7">
    <location>
        <begin position="401"/>
        <end position="410"/>
    </location>
</feature>
<evidence type="ECO:0000256" key="7">
    <source>
        <dbReference type="SAM" id="MobiDB-lite"/>
    </source>
</evidence>
<evidence type="ECO:0000259" key="8">
    <source>
        <dbReference type="Pfam" id="PF04880"/>
    </source>
</evidence>
<accession>A0A1E3HA72</accession>
<dbReference type="GO" id="GO:0000776">
    <property type="term" value="C:kinetochore"/>
    <property type="evidence" value="ECO:0007669"/>
    <property type="project" value="TreeGrafter"/>
</dbReference>
<feature type="compositionally biased region" description="Polar residues" evidence="7">
    <location>
        <begin position="272"/>
        <end position="287"/>
    </location>
</feature>
<feature type="region of interest" description="Disordered" evidence="7">
    <location>
        <begin position="1"/>
        <end position="40"/>
    </location>
</feature>
<evidence type="ECO:0000313" key="9">
    <source>
        <dbReference type="EMBL" id="ODN73229.1"/>
    </source>
</evidence>
<dbReference type="GO" id="GO:0005874">
    <property type="term" value="C:microtubule"/>
    <property type="evidence" value="ECO:0007669"/>
    <property type="project" value="UniProtKB-KW"/>
</dbReference>
<keyword evidence="5" id="KW-0175">Coiled coil</keyword>
<feature type="region of interest" description="Disordered" evidence="7">
    <location>
        <begin position="111"/>
        <end position="133"/>
    </location>
</feature>
<feature type="compositionally biased region" description="Acidic residues" evidence="7">
    <location>
        <begin position="26"/>
        <end position="39"/>
    </location>
</feature>
<dbReference type="PANTHER" id="PTHR10921">
    <property type="entry name" value="NUCLEAR DISTRIBUTION PROTEIN NUDE HOMOLOG 1"/>
    <property type="match status" value="1"/>
</dbReference>
<sequence length="719" mass="77145">MSAGHPVLDLPSAHIHKMPSTSSFGIDDEEDTQFDSPEDEIAHYRDKYRQAIEMLSDTRAELEEFQQSSKELEDEMEQELAANDKQQADLREKIKRLEQEKDEWKNKHIALQKMHSSTTSAMQREMDNLRSERDKTLVALRDLEMGNDELERNERVAASSLLDMESRYNRAIEEKTLLEQDVATKDELEAEAQRLKDEVRDANEEISILKDQLARAISTPPSSVSTASPTHEPIRKVSRSSLSEDLSSSPLPPPVPSKTDSTPGSPRRRMTRSGTLSSIPVPSPSTKRFSHIPQSPSTTSLSRSTTSRNLAAAAGTPLSNSPAGLTRSRSGIPQASPARVSVIASHQQTKSRGFKLLHDLQAKLKATDDKLGGAKVPRRNVSGTGASVFGAVGAVGKRVTSTSSTATARSKQTDIAPATTVNRSQTTPLAQASALPRTGSVMSPSWVLVGEGDDTPTGPWSMTLPTDEPQSPLDPNFRSTSTTSSNRSLPMRPGIPSPLASGLARSSTTSGRLPSGRPPSRLAQSTTKRDLAERPMSPTHIPIASTRQNPRPMSPSLIPTASSRPLSPEMWTRSESPALGFSALGQSTSASSSRPGSDSSSAPNIARPPSRSGLNKRNPIGRGPPPTTTSRLHHHHSRGSLSAIPAASTGVEKVERAKRLGRPSSMGGEKRSAAGEKGSGAMAGRPNGARPSSVHTFNGTPPPVPRIPSSILRGQGKKI</sequence>
<dbReference type="GO" id="GO:0051642">
    <property type="term" value="P:centrosome localization"/>
    <property type="evidence" value="ECO:0007669"/>
    <property type="project" value="TreeGrafter"/>
</dbReference>
<dbReference type="RefSeq" id="XP_018989141.1">
    <property type="nucleotide sequence ID" value="XM_019142570.1"/>
</dbReference>
<dbReference type="GO" id="GO:0005871">
    <property type="term" value="C:kinesin complex"/>
    <property type="evidence" value="ECO:0007669"/>
    <property type="project" value="TreeGrafter"/>
</dbReference>
<dbReference type="GO" id="GO:0007020">
    <property type="term" value="P:microtubule nucleation"/>
    <property type="evidence" value="ECO:0007669"/>
    <property type="project" value="TreeGrafter"/>
</dbReference>
<dbReference type="AlphaFoldDB" id="A0A1E3HA72"/>
<feature type="compositionally biased region" description="Polar residues" evidence="7">
    <location>
        <begin position="419"/>
        <end position="430"/>
    </location>
</feature>
<comment type="caution">
    <text evidence="9">The sequence shown here is derived from an EMBL/GenBank/DDBJ whole genome shotgun (WGS) entry which is preliminary data.</text>
</comment>
<feature type="compositionally biased region" description="Polar residues" evidence="7">
    <location>
        <begin position="317"/>
        <end position="333"/>
    </location>
</feature>
<keyword evidence="4" id="KW-0493">Microtubule</keyword>
<dbReference type="Proteomes" id="UP000094065">
    <property type="component" value="Unassembled WGS sequence"/>
</dbReference>
<dbReference type="GO" id="GO:0000132">
    <property type="term" value="P:establishment of mitotic spindle orientation"/>
    <property type="evidence" value="ECO:0007669"/>
    <property type="project" value="TreeGrafter"/>
</dbReference>
<protein>
    <recommendedName>
        <fullName evidence="8">NUDE domain-containing protein</fullName>
    </recommendedName>
</protein>
<feature type="compositionally biased region" description="Low complexity" evidence="7">
    <location>
        <begin position="582"/>
        <end position="601"/>
    </location>
</feature>
<proteinExistence type="inferred from homology"/>
<keyword evidence="6" id="KW-0206">Cytoskeleton</keyword>
<feature type="compositionally biased region" description="Polar residues" evidence="7">
    <location>
        <begin position="545"/>
        <end position="565"/>
    </location>
</feature>
<feature type="region of interest" description="Disordered" evidence="7">
    <location>
        <begin position="213"/>
        <end position="333"/>
    </location>
</feature>
<comment type="similarity">
    <text evidence="2">Belongs to the nudE family.</text>
</comment>
<dbReference type="PANTHER" id="PTHR10921:SF1">
    <property type="entry name" value="NUCLEAR DISTRIBUTION PROTEIN NUDE HOMOLOG"/>
    <property type="match status" value="1"/>
</dbReference>
<dbReference type="InterPro" id="IPR033494">
    <property type="entry name" value="NUDE"/>
</dbReference>
<feature type="compositionally biased region" description="Low complexity" evidence="7">
    <location>
        <begin position="218"/>
        <end position="230"/>
    </location>
</feature>
<evidence type="ECO:0000256" key="4">
    <source>
        <dbReference type="ARBA" id="ARBA00022701"/>
    </source>
</evidence>
<dbReference type="STRING" id="1295533.A0A1E3HA72"/>
<organism evidence="9 10">
    <name type="scientific">Cryptococcus amylolentus CBS 6039</name>
    <dbReference type="NCBI Taxonomy" id="1295533"/>
    <lineage>
        <taxon>Eukaryota</taxon>
        <taxon>Fungi</taxon>
        <taxon>Dikarya</taxon>
        <taxon>Basidiomycota</taxon>
        <taxon>Agaricomycotina</taxon>
        <taxon>Tremellomycetes</taxon>
        <taxon>Tremellales</taxon>
        <taxon>Cryptococcaceae</taxon>
        <taxon>Cryptococcus</taxon>
    </lineage>
</organism>
<feature type="compositionally biased region" description="Low complexity" evidence="7">
    <location>
        <begin position="239"/>
        <end position="249"/>
    </location>
</feature>
<dbReference type="OrthoDB" id="5877028at2759"/>
<dbReference type="EMBL" id="AWGJ01000013">
    <property type="protein sequence ID" value="ODN73229.1"/>
    <property type="molecule type" value="Genomic_DNA"/>
</dbReference>
<feature type="region of interest" description="Disordered" evidence="7">
    <location>
        <begin position="401"/>
        <end position="719"/>
    </location>
</feature>
<dbReference type="Pfam" id="PF04880">
    <property type="entry name" value="NUDE_C"/>
    <property type="match status" value="1"/>
</dbReference>
<dbReference type="GeneID" id="30159095"/>
<evidence type="ECO:0000256" key="6">
    <source>
        <dbReference type="ARBA" id="ARBA00023212"/>
    </source>
</evidence>
<evidence type="ECO:0000313" key="10">
    <source>
        <dbReference type="Proteomes" id="UP000094065"/>
    </source>
</evidence>
<gene>
    <name evidence="9" type="ORF">L202_07786</name>
</gene>
<dbReference type="GO" id="GO:0007059">
    <property type="term" value="P:chromosome segregation"/>
    <property type="evidence" value="ECO:0007669"/>
    <property type="project" value="TreeGrafter"/>
</dbReference>
<reference evidence="9 10" key="1">
    <citation type="submission" date="2016-06" db="EMBL/GenBank/DDBJ databases">
        <title>Evolution of pathogenesis and genome organization in the Tremellales.</title>
        <authorList>
            <person name="Cuomo C."/>
            <person name="Litvintseva A."/>
            <person name="Heitman J."/>
            <person name="Chen Y."/>
            <person name="Sun S."/>
            <person name="Springer D."/>
            <person name="Dromer F."/>
            <person name="Young S."/>
            <person name="Zeng Q."/>
            <person name="Chapman S."/>
            <person name="Gujja S."/>
            <person name="Saif S."/>
            <person name="Birren B."/>
        </authorList>
    </citation>
    <scope>NUCLEOTIDE SEQUENCE [LARGE SCALE GENOMIC DNA]</scope>
    <source>
        <strain evidence="9 10">CBS 6039</strain>
    </source>
</reference>
<evidence type="ECO:0000256" key="2">
    <source>
        <dbReference type="ARBA" id="ARBA00007429"/>
    </source>
</evidence>
<evidence type="ECO:0000256" key="1">
    <source>
        <dbReference type="ARBA" id="ARBA00004245"/>
    </source>
</evidence>
<evidence type="ECO:0000256" key="5">
    <source>
        <dbReference type="ARBA" id="ARBA00023054"/>
    </source>
</evidence>
<dbReference type="InterPro" id="IPR006964">
    <property type="entry name" value="NUDE_dom"/>
</dbReference>
<evidence type="ECO:0000256" key="3">
    <source>
        <dbReference type="ARBA" id="ARBA00022490"/>
    </source>
</evidence>